<protein>
    <submittedName>
        <fullName evidence="2">Uncharacterized protein</fullName>
    </submittedName>
</protein>
<evidence type="ECO:0000256" key="1">
    <source>
        <dbReference type="SAM" id="Phobius"/>
    </source>
</evidence>
<gene>
    <name evidence="2" type="ORF">NIE79_004721</name>
</gene>
<proteinExistence type="predicted"/>
<keyword evidence="3" id="KW-1185">Reference proteome</keyword>
<keyword evidence="1" id="KW-0472">Membrane</keyword>
<comment type="caution">
    <text evidence="2">The sequence shown here is derived from an EMBL/GenBank/DDBJ whole genome shotgun (WGS) entry which is preliminary data.</text>
</comment>
<reference evidence="2 3" key="1">
    <citation type="submission" date="2022-01" db="EMBL/GenBank/DDBJ databases">
        <authorList>
            <person name="Riesco R."/>
            <person name="Trujillo M.E."/>
        </authorList>
    </citation>
    <scope>NUCLEOTIDE SEQUENCE [LARGE SCALE GENOMIC DNA]</scope>
    <source>
        <strain evidence="2 3">NIE79</strain>
    </source>
</reference>
<evidence type="ECO:0000313" key="3">
    <source>
        <dbReference type="Proteomes" id="UP001201629"/>
    </source>
</evidence>
<organism evidence="2 3">
    <name type="scientific">Micromonospora trifolii</name>
    <dbReference type="NCBI Taxonomy" id="2911208"/>
    <lineage>
        <taxon>Bacteria</taxon>
        <taxon>Bacillati</taxon>
        <taxon>Actinomycetota</taxon>
        <taxon>Actinomycetes</taxon>
        <taxon>Micromonosporales</taxon>
        <taxon>Micromonosporaceae</taxon>
        <taxon>Micromonospora</taxon>
    </lineage>
</organism>
<dbReference type="EMBL" id="JAKKFD010000044">
    <property type="protein sequence ID" value="MCG5446154.1"/>
    <property type="molecule type" value="Genomic_DNA"/>
</dbReference>
<feature type="transmembrane region" description="Helical" evidence="1">
    <location>
        <begin position="32"/>
        <end position="56"/>
    </location>
</feature>
<dbReference type="Proteomes" id="UP001201629">
    <property type="component" value="Unassembled WGS sequence"/>
</dbReference>
<evidence type="ECO:0000313" key="2">
    <source>
        <dbReference type="EMBL" id="MCG5446154.1"/>
    </source>
</evidence>
<name>A0ABS9N870_9ACTN</name>
<keyword evidence="1" id="KW-1133">Transmembrane helix</keyword>
<accession>A0ABS9N870</accession>
<dbReference type="RefSeq" id="WP_238681083.1">
    <property type="nucleotide sequence ID" value="NZ_JAKKFD010000044.1"/>
</dbReference>
<keyword evidence="1" id="KW-0812">Transmembrane</keyword>
<sequence>MGTRKLTRLHVPYARIAAWLPTSSEPPKLTDWLQGLSALVAVMTAAPALIIAVITYRGQQEINRAQLGLAQLENQRHQERFASRVVAWAEQDGTDEPLSLMRFQNRSVAPVRKIVFTMMVRDGGTDVFVATVSAPPCSLLTFRLERDGKPFTTDHDWIEAIFTDPVTTWYFTPERLRPADSNEALWPVTDNRAVELTDQRAPASDCSG</sequence>